<proteinExistence type="predicted"/>
<keyword evidence="3" id="KW-1185">Reference proteome</keyword>
<evidence type="ECO:0000313" key="3">
    <source>
        <dbReference type="Proteomes" id="UP001321473"/>
    </source>
</evidence>
<feature type="compositionally biased region" description="Pro residues" evidence="1">
    <location>
        <begin position="75"/>
        <end position="91"/>
    </location>
</feature>
<dbReference type="AlphaFoldDB" id="A0AAQ4DN03"/>
<reference evidence="2 3" key="1">
    <citation type="journal article" date="2023" name="Arcadia Sci">
        <title>De novo assembly of a long-read Amblyomma americanum tick genome.</title>
        <authorList>
            <person name="Chou S."/>
            <person name="Poskanzer K.E."/>
            <person name="Rollins M."/>
            <person name="Thuy-Boun P.S."/>
        </authorList>
    </citation>
    <scope>NUCLEOTIDE SEQUENCE [LARGE SCALE GENOMIC DNA]</scope>
    <source>
        <strain evidence="2">F_SG_1</strain>
        <tissue evidence="2">Salivary glands</tissue>
    </source>
</reference>
<dbReference type="EMBL" id="JARKHS020028932">
    <property type="protein sequence ID" value="KAK8763843.1"/>
    <property type="molecule type" value="Genomic_DNA"/>
</dbReference>
<evidence type="ECO:0000313" key="2">
    <source>
        <dbReference type="EMBL" id="KAK8763843.1"/>
    </source>
</evidence>
<evidence type="ECO:0000256" key="1">
    <source>
        <dbReference type="SAM" id="MobiDB-lite"/>
    </source>
</evidence>
<accession>A0AAQ4DN03</accession>
<protein>
    <submittedName>
        <fullName evidence="2">Uncharacterized protein</fullName>
    </submittedName>
</protein>
<gene>
    <name evidence="2" type="ORF">V5799_033548</name>
</gene>
<sequence>MHKSVHYDQAPYDQAYGQYGYDPAACQRAYDQYRNVPSVYPNPYGQYVYDPAVYNQGTDGQIQYGQTPRALAPLQQPPQVVPSIPPPGRRL</sequence>
<feature type="region of interest" description="Disordered" evidence="1">
    <location>
        <begin position="59"/>
        <end position="91"/>
    </location>
</feature>
<organism evidence="2 3">
    <name type="scientific">Amblyomma americanum</name>
    <name type="common">Lone star tick</name>
    <dbReference type="NCBI Taxonomy" id="6943"/>
    <lineage>
        <taxon>Eukaryota</taxon>
        <taxon>Metazoa</taxon>
        <taxon>Ecdysozoa</taxon>
        <taxon>Arthropoda</taxon>
        <taxon>Chelicerata</taxon>
        <taxon>Arachnida</taxon>
        <taxon>Acari</taxon>
        <taxon>Parasitiformes</taxon>
        <taxon>Ixodida</taxon>
        <taxon>Ixodoidea</taxon>
        <taxon>Ixodidae</taxon>
        <taxon>Amblyomminae</taxon>
        <taxon>Amblyomma</taxon>
    </lineage>
</organism>
<comment type="caution">
    <text evidence="2">The sequence shown here is derived from an EMBL/GenBank/DDBJ whole genome shotgun (WGS) entry which is preliminary data.</text>
</comment>
<dbReference type="Proteomes" id="UP001321473">
    <property type="component" value="Unassembled WGS sequence"/>
</dbReference>
<name>A0AAQ4DN03_AMBAM</name>